<organism evidence="3 4">
    <name type="scientific">Thermotomaculum hydrothermale</name>
    <dbReference type="NCBI Taxonomy" id="981385"/>
    <lineage>
        <taxon>Bacteria</taxon>
        <taxon>Pseudomonadati</taxon>
        <taxon>Acidobacteriota</taxon>
        <taxon>Holophagae</taxon>
        <taxon>Thermotomaculales</taxon>
        <taxon>Thermotomaculaceae</taxon>
        <taxon>Thermotomaculum</taxon>
    </lineage>
</organism>
<dbReference type="PANTHER" id="PTHR43364">
    <property type="entry name" value="NADH-SPECIFIC METHYLGLYOXAL REDUCTASE-RELATED"/>
    <property type="match status" value="1"/>
</dbReference>
<dbReference type="Pfam" id="PF00248">
    <property type="entry name" value="Aldo_ket_red"/>
    <property type="match status" value="1"/>
</dbReference>
<dbReference type="Gene3D" id="3.20.20.100">
    <property type="entry name" value="NADP-dependent oxidoreductase domain"/>
    <property type="match status" value="1"/>
</dbReference>
<dbReference type="Proteomes" id="UP000595564">
    <property type="component" value="Chromosome"/>
</dbReference>
<sequence length="311" mass="36390">MNDTVLIGGSWTIGEWHWGKVKEKDAIETIEVFLDKYKFIDTAPIYGFGRSEKLIGESLKNFKRQNITIMTKFGLNTEGGEFFFETSYRGKPVRVYKNANPDTIFKECEKSLKRLNTDYIDIYLLHFKPENPSLIKIAETLELLKEKKLIKKWGVCNLNTGDLHSLISNKFKPYCLQFKYNPLFTKPEKSVIPYCKKYKIKFFGYSPFERGLLTGKYLENKFDREDERRFIKNEKLQKFSQLANTLKKISANYNLTIPQLILNYLKTKNINGIIAGARTPKQAKENIEKFNIELNIKDIKLLNEVFESIKI</sequence>
<dbReference type="GO" id="GO:0005829">
    <property type="term" value="C:cytosol"/>
    <property type="evidence" value="ECO:0007669"/>
    <property type="project" value="TreeGrafter"/>
</dbReference>
<protein>
    <submittedName>
        <fullName evidence="3">Aldo/keto reductase</fullName>
    </submittedName>
</protein>
<dbReference type="InterPro" id="IPR050523">
    <property type="entry name" value="AKR_Detox_Biosynth"/>
</dbReference>
<reference evidence="3 4" key="1">
    <citation type="journal article" date="2012" name="Extremophiles">
        <title>Thermotomaculum hydrothermale gen. nov., sp. nov., a novel heterotrophic thermophile within the phylum Acidobacteria from a deep-sea hydrothermal vent chimney in the Southern Okinawa Trough.</title>
        <authorList>
            <person name="Izumi H."/>
            <person name="Nunoura T."/>
            <person name="Miyazaki M."/>
            <person name="Mino S."/>
            <person name="Toki T."/>
            <person name="Takai K."/>
            <person name="Sako Y."/>
            <person name="Sawabe T."/>
            <person name="Nakagawa S."/>
        </authorList>
    </citation>
    <scope>NUCLEOTIDE SEQUENCE [LARGE SCALE GENOMIC DNA]</scope>
    <source>
        <strain evidence="3 4">AC55</strain>
    </source>
</reference>
<evidence type="ECO:0000313" key="4">
    <source>
        <dbReference type="Proteomes" id="UP000595564"/>
    </source>
</evidence>
<dbReference type="PRINTS" id="PR00069">
    <property type="entry name" value="ALDKETRDTASE"/>
</dbReference>
<dbReference type="EMBL" id="AP017470">
    <property type="protein sequence ID" value="BBB32120.1"/>
    <property type="molecule type" value="Genomic_DNA"/>
</dbReference>
<evidence type="ECO:0000256" key="1">
    <source>
        <dbReference type="ARBA" id="ARBA00023002"/>
    </source>
</evidence>
<evidence type="ECO:0000259" key="2">
    <source>
        <dbReference type="Pfam" id="PF00248"/>
    </source>
</evidence>
<evidence type="ECO:0000313" key="3">
    <source>
        <dbReference type="EMBL" id="BBB32120.1"/>
    </source>
</evidence>
<accession>A0A7R6PWV2</accession>
<dbReference type="GO" id="GO:0016491">
    <property type="term" value="F:oxidoreductase activity"/>
    <property type="evidence" value="ECO:0007669"/>
    <property type="project" value="UniProtKB-KW"/>
</dbReference>
<dbReference type="KEGG" id="thyd:TTHT_0534"/>
<dbReference type="InterPro" id="IPR036812">
    <property type="entry name" value="NAD(P)_OxRdtase_dom_sf"/>
</dbReference>
<dbReference type="RefSeq" id="WP_201328461.1">
    <property type="nucleotide sequence ID" value="NZ_AP017470.1"/>
</dbReference>
<proteinExistence type="predicted"/>
<dbReference type="PANTHER" id="PTHR43364:SF4">
    <property type="entry name" value="NAD(P)-LINKED OXIDOREDUCTASE SUPERFAMILY PROTEIN"/>
    <property type="match status" value="1"/>
</dbReference>
<dbReference type="InterPro" id="IPR020471">
    <property type="entry name" value="AKR"/>
</dbReference>
<feature type="domain" description="NADP-dependent oxidoreductase" evidence="2">
    <location>
        <begin position="7"/>
        <end position="305"/>
    </location>
</feature>
<gene>
    <name evidence="3" type="ORF">TTHT_0534</name>
</gene>
<dbReference type="InterPro" id="IPR023210">
    <property type="entry name" value="NADP_OxRdtase_dom"/>
</dbReference>
<dbReference type="AlphaFoldDB" id="A0A7R6PWV2"/>
<name>A0A7R6PWV2_9BACT</name>
<keyword evidence="4" id="KW-1185">Reference proteome</keyword>
<dbReference type="SUPFAM" id="SSF51430">
    <property type="entry name" value="NAD(P)-linked oxidoreductase"/>
    <property type="match status" value="1"/>
</dbReference>
<keyword evidence="1" id="KW-0560">Oxidoreductase</keyword>